<evidence type="ECO:0008006" key="4">
    <source>
        <dbReference type="Google" id="ProtNLM"/>
    </source>
</evidence>
<evidence type="ECO:0000256" key="1">
    <source>
        <dbReference type="SAM" id="MobiDB-lite"/>
    </source>
</evidence>
<dbReference type="STRING" id="1766.XA26_06100"/>
<dbReference type="SUPFAM" id="SSF46785">
    <property type="entry name" value="Winged helix' DNA-binding domain"/>
    <property type="match status" value="1"/>
</dbReference>
<dbReference type="InterPro" id="IPR011991">
    <property type="entry name" value="ArsR-like_HTH"/>
</dbReference>
<dbReference type="InterPro" id="IPR036390">
    <property type="entry name" value="WH_DNA-bd_sf"/>
</dbReference>
<proteinExistence type="predicted"/>
<gene>
    <name evidence="2" type="ORF">XA26_06100</name>
</gene>
<accession>A0A0N7H7V4</accession>
<dbReference type="CDD" id="cd00090">
    <property type="entry name" value="HTH_ARSR"/>
    <property type="match status" value="1"/>
</dbReference>
<dbReference type="Proteomes" id="UP000057134">
    <property type="component" value="Chromosome"/>
</dbReference>
<dbReference type="PATRIC" id="fig|1766.6.peg.602"/>
<dbReference type="EMBL" id="CP011269">
    <property type="protein sequence ID" value="ALI24471.1"/>
    <property type="molecule type" value="Genomic_DNA"/>
</dbReference>
<feature type="region of interest" description="Disordered" evidence="1">
    <location>
        <begin position="113"/>
        <end position="143"/>
    </location>
</feature>
<dbReference type="AlphaFoldDB" id="A0A0N7H7V4"/>
<reference evidence="2 3" key="1">
    <citation type="journal article" date="2015" name="MBio">
        <title>Enzymatic Degradation of Phenazines Can Generate Energy and Protect Sensitive Organisms from Toxicity.</title>
        <authorList>
            <person name="Costa K.C."/>
            <person name="Bergkessel M."/>
            <person name="Saunders S."/>
            <person name="Korlach J."/>
            <person name="Newman D.K."/>
        </authorList>
    </citation>
    <scope>NUCLEOTIDE SEQUENCE [LARGE SCALE GENOMIC DNA]</scope>
    <source>
        <strain evidence="2 3">CT6</strain>
    </source>
</reference>
<dbReference type="KEGG" id="mft:XA26_06100"/>
<protein>
    <recommendedName>
        <fullName evidence="4">Helix-turn-helix domain-containing protein</fullName>
    </recommendedName>
</protein>
<keyword evidence="3" id="KW-1185">Reference proteome</keyword>
<name>A0A0N7H7V4_MYCFO</name>
<dbReference type="InterPro" id="IPR036388">
    <property type="entry name" value="WH-like_DNA-bd_sf"/>
</dbReference>
<feature type="compositionally biased region" description="Polar residues" evidence="1">
    <location>
        <begin position="114"/>
        <end position="124"/>
    </location>
</feature>
<dbReference type="RefSeq" id="WP_054600979.1">
    <property type="nucleotide sequence ID" value="NZ_CP011269.1"/>
</dbReference>
<evidence type="ECO:0000313" key="2">
    <source>
        <dbReference type="EMBL" id="ALI24471.1"/>
    </source>
</evidence>
<organism evidence="2 3">
    <name type="scientific">Mycolicibacterium fortuitum</name>
    <name type="common">Mycobacterium fortuitum</name>
    <dbReference type="NCBI Taxonomy" id="1766"/>
    <lineage>
        <taxon>Bacteria</taxon>
        <taxon>Bacillati</taxon>
        <taxon>Actinomycetota</taxon>
        <taxon>Actinomycetes</taxon>
        <taxon>Mycobacteriales</taxon>
        <taxon>Mycobacteriaceae</taxon>
        <taxon>Mycolicibacterium</taxon>
    </lineage>
</organism>
<dbReference type="Gene3D" id="1.10.10.10">
    <property type="entry name" value="Winged helix-like DNA-binding domain superfamily/Winged helix DNA-binding domain"/>
    <property type="match status" value="1"/>
</dbReference>
<dbReference type="Pfam" id="PF13384">
    <property type="entry name" value="HTH_23"/>
    <property type="match status" value="1"/>
</dbReference>
<evidence type="ECO:0000313" key="3">
    <source>
        <dbReference type="Proteomes" id="UP000057134"/>
    </source>
</evidence>
<sequence>METNETTQPMNREDAELLDKQICEAVENASDDLAVVFDLLEEAKNGETHKAFGFTSWTAYAADRLKPIVAVLSDAKRRELIAYLYDEEMSVRDTADTLGISKSTAGRAIRDVSRNGTPVSNATTGHDGKRYRRKESTTNTARRGSITRTARDLLKIAKRFEELGTTNRLAELDALDLMVIGDQLLEANATVHAAWLAVEELT</sequence>